<dbReference type="RefSeq" id="WP_168069752.1">
    <property type="nucleotide sequence ID" value="NZ_JAATJC010000001.1"/>
</dbReference>
<keyword evidence="3" id="KW-1185">Reference proteome</keyword>
<dbReference type="EMBL" id="JAATJC010000001">
    <property type="protein sequence ID" value="NJC06503.1"/>
    <property type="molecule type" value="Genomic_DNA"/>
</dbReference>
<name>A0A7X6BH25_9SPHN</name>
<reference evidence="2 3" key="1">
    <citation type="submission" date="2020-03" db="EMBL/GenBank/DDBJ databases">
        <title>Genomic Encyclopedia of Type Strains, Phase IV (KMG-IV): sequencing the most valuable type-strain genomes for metagenomic binning, comparative biology and taxonomic classification.</title>
        <authorList>
            <person name="Goeker M."/>
        </authorList>
    </citation>
    <scope>NUCLEOTIDE SEQUENCE [LARGE SCALE GENOMIC DNA]</scope>
    <source>
        <strain evidence="2 3">DSM 16846</strain>
    </source>
</reference>
<keyword evidence="1" id="KW-0175">Coiled coil</keyword>
<gene>
    <name evidence="2" type="ORF">GGQ97_002296</name>
</gene>
<evidence type="ECO:0000256" key="1">
    <source>
        <dbReference type="SAM" id="Coils"/>
    </source>
</evidence>
<dbReference type="AlphaFoldDB" id="A0A7X6BH25"/>
<protein>
    <submittedName>
        <fullName evidence="2">Uncharacterized protein</fullName>
    </submittedName>
</protein>
<proteinExistence type="predicted"/>
<sequence>MFDSILVAVGSSFERAPWGWGLLALLVGGYFKLKPVLVELANKRERDLLEERAEEMASMRERMERLEEKLAAAMTRLAIAEEETRSVRHDLASTDQLFGNFLDRVRAKPNDAAAIASVVADEWRRAKDRAERERVRLAELRSAALAKQVSAP</sequence>
<accession>A0A7X6BH25</accession>
<evidence type="ECO:0000313" key="2">
    <source>
        <dbReference type="EMBL" id="NJC06503.1"/>
    </source>
</evidence>
<organism evidence="2 3">
    <name type="scientific">Sphingomonas kaistensis</name>
    <dbReference type="NCBI Taxonomy" id="298708"/>
    <lineage>
        <taxon>Bacteria</taxon>
        <taxon>Pseudomonadati</taxon>
        <taxon>Pseudomonadota</taxon>
        <taxon>Alphaproteobacteria</taxon>
        <taxon>Sphingomonadales</taxon>
        <taxon>Sphingomonadaceae</taxon>
        <taxon>Sphingomonas</taxon>
    </lineage>
</organism>
<dbReference type="Proteomes" id="UP000558192">
    <property type="component" value="Unassembled WGS sequence"/>
</dbReference>
<comment type="caution">
    <text evidence="2">The sequence shown here is derived from an EMBL/GenBank/DDBJ whole genome shotgun (WGS) entry which is preliminary data.</text>
</comment>
<evidence type="ECO:0000313" key="3">
    <source>
        <dbReference type="Proteomes" id="UP000558192"/>
    </source>
</evidence>
<feature type="coiled-coil region" evidence="1">
    <location>
        <begin position="42"/>
        <end position="83"/>
    </location>
</feature>